<dbReference type="Gene3D" id="2.20.110.10">
    <property type="entry name" value="Histone H3 K4-specific methyltransferase SET7/9 N-terminal domain"/>
    <property type="match status" value="2"/>
</dbReference>
<name>A0A381SD90_9ZZZZ</name>
<gene>
    <name evidence="1" type="ORF">METZ01_LOCUS54132</name>
</gene>
<dbReference type="InterPro" id="IPR011652">
    <property type="entry name" value="MORN_2"/>
</dbReference>
<evidence type="ECO:0008006" key="2">
    <source>
        <dbReference type="Google" id="ProtNLM"/>
    </source>
</evidence>
<dbReference type="SUPFAM" id="SSF82185">
    <property type="entry name" value="Histone H3 K4-specific methyltransferase SET7/9 N-terminal domain"/>
    <property type="match status" value="1"/>
</dbReference>
<dbReference type="AlphaFoldDB" id="A0A381SD90"/>
<accession>A0A381SD90</accession>
<organism evidence="1">
    <name type="scientific">marine metagenome</name>
    <dbReference type="NCBI Taxonomy" id="408172"/>
    <lineage>
        <taxon>unclassified sequences</taxon>
        <taxon>metagenomes</taxon>
        <taxon>ecological metagenomes</taxon>
    </lineage>
</organism>
<protein>
    <recommendedName>
        <fullName evidence="2">MORN variant repeat protein</fullName>
    </recommendedName>
</protein>
<dbReference type="Pfam" id="PF07661">
    <property type="entry name" value="MORN_2"/>
    <property type="match status" value="3"/>
</dbReference>
<dbReference type="EMBL" id="UINC01002887">
    <property type="protein sequence ID" value="SVA01278.1"/>
    <property type="molecule type" value="Genomic_DNA"/>
</dbReference>
<sequence>MNTLDIEGRIWVDPLTGEPFTGPYESYYENGSVYERGMFRDGRFEGLFETFYDNGQLYRKGAFKIWTQAELEEQRPRTRLDGPYESYFEDGRLWTKGTFKDGIECGEWFEDDENLTYPPCVRS</sequence>
<evidence type="ECO:0000313" key="1">
    <source>
        <dbReference type="EMBL" id="SVA01278.1"/>
    </source>
</evidence>
<proteinExistence type="predicted"/>
<reference evidence="1" key="1">
    <citation type="submission" date="2018-05" db="EMBL/GenBank/DDBJ databases">
        <authorList>
            <person name="Lanie J.A."/>
            <person name="Ng W.-L."/>
            <person name="Kazmierczak K.M."/>
            <person name="Andrzejewski T.M."/>
            <person name="Davidsen T.M."/>
            <person name="Wayne K.J."/>
            <person name="Tettelin H."/>
            <person name="Glass J.I."/>
            <person name="Rusch D."/>
            <person name="Podicherti R."/>
            <person name="Tsui H.-C.T."/>
            <person name="Winkler M.E."/>
        </authorList>
    </citation>
    <scope>NUCLEOTIDE SEQUENCE</scope>
</reference>